<evidence type="ECO:0000313" key="4">
    <source>
        <dbReference type="Proteomes" id="UP001589667"/>
    </source>
</evidence>
<accession>A0ABV5SL57</accession>
<feature type="region of interest" description="Disordered" evidence="1">
    <location>
        <begin position="94"/>
        <end position="114"/>
    </location>
</feature>
<comment type="caution">
    <text evidence="3">The sequence shown here is derived from an EMBL/GenBank/DDBJ whole genome shotgun (WGS) entry which is preliminary data.</text>
</comment>
<dbReference type="Proteomes" id="UP001589667">
    <property type="component" value="Unassembled WGS sequence"/>
</dbReference>
<protein>
    <recommendedName>
        <fullName evidence="5">Secreted protein</fullName>
    </recommendedName>
</protein>
<feature type="chain" id="PRO_5045926072" description="Secreted protein" evidence="2">
    <location>
        <begin position="27"/>
        <end position="114"/>
    </location>
</feature>
<sequence length="114" mass="12200">MSTALSRRLVAGAAALPFLAVSVLGAGVAANASAPVGGDHRVPYCHATHSAKNPFVYIETDKLAVVKAHAKHQDEEDVYPGFWYDDHGTPTWVEGRGDPDFAENGCVEDERPPQ</sequence>
<gene>
    <name evidence="3" type="ORF">ACFFQV_02055</name>
</gene>
<proteinExistence type="predicted"/>
<evidence type="ECO:0000313" key="3">
    <source>
        <dbReference type="EMBL" id="MFB9641063.1"/>
    </source>
</evidence>
<dbReference type="RefSeq" id="WP_157423546.1">
    <property type="nucleotide sequence ID" value="NZ_BAAANI010000008.1"/>
</dbReference>
<keyword evidence="2" id="KW-0732">Signal</keyword>
<name>A0ABV5SL57_9MICO</name>
<dbReference type="EMBL" id="JBHMBL010000001">
    <property type="protein sequence ID" value="MFB9641063.1"/>
    <property type="molecule type" value="Genomic_DNA"/>
</dbReference>
<evidence type="ECO:0000256" key="2">
    <source>
        <dbReference type="SAM" id="SignalP"/>
    </source>
</evidence>
<evidence type="ECO:0000256" key="1">
    <source>
        <dbReference type="SAM" id="MobiDB-lite"/>
    </source>
</evidence>
<organism evidence="3 4">
    <name type="scientific">Agromyces lapidis</name>
    <dbReference type="NCBI Taxonomy" id="279574"/>
    <lineage>
        <taxon>Bacteria</taxon>
        <taxon>Bacillati</taxon>
        <taxon>Actinomycetota</taxon>
        <taxon>Actinomycetes</taxon>
        <taxon>Micrococcales</taxon>
        <taxon>Microbacteriaceae</taxon>
        <taxon>Agromyces</taxon>
    </lineage>
</organism>
<reference evidence="3 4" key="1">
    <citation type="submission" date="2024-09" db="EMBL/GenBank/DDBJ databases">
        <authorList>
            <person name="Sun Q."/>
            <person name="Mori K."/>
        </authorList>
    </citation>
    <scope>NUCLEOTIDE SEQUENCE [LARGE SCALE GENOMIC DNA]</scope>
    <source>
        <strain evidence="3 4">JCM 14321</strain>
    </source>
</reference>
<keyword evidence="4" id="KW-1185">Reference proteome</keyword>
<evidence type="ECO:0008006" key="5">
    <source>
        <dbReference type="Google" id="ProtNLM"/>
    </source>
</evidence>
<feature type="signal peptide" evidence="2">
    <location>
        <begin position="1"/>
        <end position="26"/>
    </location>
</feature>